<dbReference type="Proteomes" id="UP000784294">
    <property type="component" value="Unassembled WGS sequence"/>
</dbReference>
<organism evidence="1 2">
    <name type="scientific">Protopolystoma xenopodis</name>
    <dbReference type="NCBI Taxonomy" id="117903"/>
    <lineage>
        <taxon>Eukaryota</taxon>
        <taxon>Metazoa</taxon>
        <taxon>Spiralia</taxon>
        <taxon>Lophotrochozoa</taxon>
        <taxon>Platyhelminthes</taxon>
        <taxon>Monogenea</taxon>
        <taxon>Polyopisthocotylea</taxon>
        <taxon>Polystomatidea</taxon>
        <taxon>Polystomatidae</taxon>
        <taxon>Protopolystoma</taxon>
    </lineage>
</organism>
<dbReference type="AlphaFoldDB" id="A0A448XR57"/>
<gene>
    <name evidence="1" type="ORF">PXEA_LOCUS36306</name>
</gene>
<accession>A0A448XR57</accession>
<protein>
    <submittedName>
        <fullName evidence="1">Uncharacterized protein</fullName>
    </submittedName>
</protein>
<dbReference type="EMBL" id="CAAALY010277170">
    <property type="protein sequence ID" value="VEL42866.1"/>
    <property type="molecule type" value="Genomic_DNA"/>
</dbReference>
<comment type="caution">
    <text evidence="1">The sequence shown here is derived from an EMBL/GenBank/DDBJ whole genome shotgun (WGS) entry which is preliminary data.</text>
</comment>
<proteinExistence type="predicted"/>
<name>A0A448XR57_9PLAT</name>
<evidence type="ECO:0000313" key="1">
    <source>
        <dbReference type="EMBL" id="VEL42866.1"/>
    </source>
</evidence>
<evidence type="ECO:0000313" key="2">
    <source>
        <dbReference type="Proteomes" id="UP000784294"/>
    </source>
</evidence>
<sequence length="124" mass="13727">MPTSDPRQELFVEVAQDETGKRNLHAILQRESRLSPSQRKGQGEVRSAVALSDQLFNDLVSCLLGNFRPNVGADWVGPKTAQILSAWRIPHSPELEALSFRPLSIQLTRSRLEAVDKPSAVALL</sequence>
<reference evidence="1" key="1">
    <citation type="submission" date="2018-11" db="EMBL/GenBank/DDBJ databases">
        <authorList>
            <consortium name="Pathogen Informatics"/>
        </authorList>
    </citation>
    <scope>NUCLEOTIDE SEQUENCE</scope>
</reference>
<keyword evidence="2" id="KW-1185">Reference proteome</keyword>